<protein>
    <submittedName>
        <fullName evidence="1">Uncharacterized protein</fullName>
    </submittedName>
</protein>
<name>A0ABQ5JRU0_9LACO</name>
<reference evidence="1 2" key="1">
    <citation type="submission" date="2022-03" db="EMBL/GenBank/DDBJ databases">
        <title>Draft genome sequence of Furfurilactobacillus curtus JCM 31185.</title>
        <authorList>
            <person name="Suzuki S."/>
            <person name="Endo A."/>
            <person name="Kajikawa A."/>
        </authorList>
    </citation>
    <scope>NUCLEOTIDE SEQUENCE [LARGE SCALE GENOMIC DNA]</scope>
    <source>
        <strain evidence="1 2">JCM 31185</strain>
    </source>
</reference>
<proteinExistence type="predicted"/>
<comment type="caution">
    <text evidence="1">The sequence shown here is derived from an EMBL/GenBank/DDBJ whole genome shotgun (WGS) entry which is preliminary data.</text>
</comment>
<gene>
    <name evidence="1" type="ORF">JCM31185_11640</name>
</gene>
<keyword evidence="2" id="KW-1185">Reference proteome</keyword>
<evidence type="ECO:0000313" key="1">
    <source>
        <dbReference type="EMBL" id="GKT05876.1"/>
    </source>
</evidence>
<accession>A0ABQ5JRU0</accession>
<dbReference type="RefSeq" id="WP_407883523.1">
    <property type="nucleotide sequence ID" value="NZ_BQXO01000003.1"/>
</dbReference>
<dbReference type="Proteomes" id="UP001628078">
    <property type="component" value="Unassembled WGS sequence"/>
</dbReference>
<dbReference type="EMBL" id="BQXO01000003">
    <property type="protein sequence ID" value="GKT05876.1"/>
    <property type="molecule type" value="Genomic_DNA"/>
</dbReference>
<sequence>MKKQLKILIDLAPNLKPDRFAKLNKQSQSDLLWFVATTLPKLADQDDLSQVGQETAL</sequence>
<organism evidence="1 2">
    <name type="scientific">Furfurilactobacillus curtus</name>
    <dbReference type="NCBI Taxonomy" id="1746200"/>
    <lineage>
        <taxon>Bacteria</taxon>
        <taxon>Bacillati</taxon>
        <taxon>Bacillota</taxon>
        <taxon>Bacilli</taxon>
        <taxon>Lactobacillales</taxon>
        <taxon>Lactobacillaceae</taxon>
        <taxon>Furfurilactobacillus</taxon>
    </lineage>
</organism>
<evidence type="ECO:0000313" key="2">
    <source>
        <dbReference type="Proteomes" id="UP001628078"/>
    </source>
</evidence>